<sequence>MTGPHPVRFSASACAALEYGLPQHVAADAFAFIAGPLREDPRAAGRQLQPPLHPLYSARREGYRIIYRVHGAEIMIDVVALTDRRRNLANLR</sequence>
<evidence type="ECO:0000313" key="3">
    <source>
        <dbReference type="EMBL" id="NKX55128.1"/>
    </source>
</evidence>
<dbReference type="Gene3D" id="3.30.2310.20">
    <property type="entry name" value="RelE-like"/>
    <property type="match status" value="1"/>
</dbReference>
<evidence type="ECO:0000256" key="1">
    <source>
        <dbReference type="ARBA" id="ARBA00006226"/>
    </source>
</evidence>
<dbReference type="RefSeq" id="WP_168486454.1">
    <property type="nucleotide sequence ID" value="NZ_JAAZSQ010000009.1"/>
</dbReference>
<comment type="caution">
    <text evidence="3">The sequence shown here is derived from an EMBL/GenBank/DDBJ whole genome shotgun (WGS) entry which is preliminary data.</text>
</comment>
<keyword evidence="2" id="KW-1277">Toxin-antitoxin system</keyword>
<accession>A0A7X6HFB5</accession>
<gene>
    <name evidence="3" type="ORF">HGG74_11355</name>
</gene>
<organism evidence="3 4">
    <name type="scientific">Arthrobacter mobilis</name>
    <dbReference type="NCBI Taxonomy" id="2724944"/>
    <lineage>
        <taxon>Bacteria</taxon>
        <taxon>Bacillati</taxon>
        <taxon>Actinomycetota</taxon>
        <taxon>Actinomycetes</taxon>
        <taxon>Micrococcales</taxon>
        <taxon>Micrococcaceae</taxon>
        <taxon>Arthrobacter</taxon>
    </lineage>
</organism>
<dbReference type="PANTHER" id="PTHR35601">
    <property type="entry name" value="TOXIN RELE"/>
    <property type="match status" value="1"/>
</dbReference>
<proteinExistence type="inferred from homology"/>
<keyword evidence="4" id="KW-1185">Reference proteome</keyword>
<dbReference type="Pfam" id="PF05016">
    <property type="entry name" value="ParE_toxin"/>
    <property type="match status" value="1"/>
</dbReference>
<dbReference type="Proteomes" id="UP000544090">
    <property type="component" value="Unassembled WGS sequence"/>
</dbReference>
<evidence type="ECO:0000256" key="2">
    <source>
        <dbReference type="ARBA" id="ARBA00022649"/>
    </source>
</evidence>
<evidence type="ECO:0000313" key="4">
    <source>
        <dbReference type="Proteomes" id="UP000544090"/>
    </source>
</evidence>
<reference evidence="3 4" key="1">
    <citation type="submission" date="2020-04" db="EMBL/GenBank/DDBJ databases">
        <title>Arthrobacter sp. nov.</title>
        <authorList>
            <person name="Liu S."/>
        </authorList>
    </citation>
    <scope>NUCLEOTIDE SEQUENCE [LARGE SCALE GENOMIC DNA]</scope>
    <source>
        <strain evidence="3 4">E918</strain>
    </source>
</reference>
<dbReference type="AlphaFoldDB" id="A0A7X6HFB5"/>
<comment type="similarity">
    <text evidence="1">Belongs to the RelE toxin family.</text>
</comment>
<name>A0A7X6HFB5_9MICC</name>
<dbReference type="SUPFAM" id="SSF143011">
    <property type="entry name" value="RelE-like"/>
    <property type="match status" value="1"/>
</dbReference>
<protein>
    <submittedName>
        <fullName evidence="3">Type II toxin-antitoxin system RelE/ParE family toxin</fullName>
    </submittedName>
</protein>
<dbReference type="InterPro" id="IPR035093">
    <property type="entry name" value="RelE/ParE_toxin_dom_sf"/>
</dbReference>
<dbReference type="PANTHER" id="PTHR35601:SF1">
    <property type="entry name" value="TOXIN RELE"/>
    <property type="match status" value="1"/>
</dbReference>
<dbReference type="InterPro" id="IPR007712">
    <property type="entry name" value="RelE/ParE_toxin"/>
</dbReference>
<dbReference type="EMBL" id="JAAZSQ010000009">
    <property type="protein sequence ID" value="NKX55128.1"/>
    <property type="molecule type" value="Genomic_DNA"/>
</dbReference>